<dbReference type="PANTHER" id="PTHR33202:SF1">
    <property type="entry name" value="FERRIC UPTAKE REGULATION PROTEIN"/>
    <property type="match status" value="1"/>
</dbReference>
<dbReference type="Pfam" id="PF01475">
    <property type="entry name" value="FUR"/>
    <property type="match status" value="1"/>
</dbReference>
<organism evidence="14 15">
    <name type="scientific">Listeria kieliensis</name>
    <dbReference type="NCBI Taxonomy" id="1621700"/>
    <lineage>
        <taxon>Bacteria</taxon>
        <taxon>Bacillati</taxon>
        <taxon>Bacillota</taxon>
        <taxon>Bacilli</taxon>
        <taxon>Bacillales</taxon>
        <taxon>Listeriaceae</taxon>
        <taxon>Listeria</taxon>
    </lineage>
</organism>
<evidence type="ECO:0000256" key="4">
    <source>
        <dbReference type="ARBA" id="ARBA00022491"/>
    </source>
</evidence>
<dbReference type="GO" id="GO:0045892">
    <property type="term" value="P:negative regulation of DNA-templated transcription"/>
    <property type="evidence" value="ECO:0007669"/>
    <property type="project" value="TreeGrafter"/>
</dbReference>
<evidence type="ECO:0000313" key="14">
    <source>
        <dbReference type="EMBL" id="RDX02679.1"/>
    </source>
</evidence>
<comment type="cofactor">
    <cofactor evidence="13">
        <name>Mn(2+)</name>
        <dbReference type="ChEBI" id="CHEBI:29035"/>
    </cofactor>
    <cofactor evidence="13">
        <name>Fe(2+)</name>
        <dbReference type="ChEBI" id="CHEBI:29033"/>
    </cofactor>
    <text evidence="13">Binds 1 Mn(2+) or Fe(2+) ion per subunit.</text>
</comment>
<evidence type="ECO:0000256" key="13">
    <source>
        <dbReference type="PIRSR" id="PIRSR602481-2"/>
    </source>
</evidence>
<proteinExistence type="inferred from homology"/>
<dbReference type="GO" id="GO:0000976">
    <property type="term" value="F:transcription cis-regulatory region binding"/>
    <property type="evidence" value="ECO:0007669"/>
    <property type="project" value="TreeGrafter"/>
</dbReference>
<keyword evidence="12" id="KW-0479">Metal-binding</keyword>
<dbReference type="GO" id="GO:0003700">
    <property type="term" value="F:DNA-binding transcription factor activity"/>
    <property type="evidence" value="ECO:0007669"/>
    <property type="project" value="InterPro"/>
</dbReference>
<dbReference type="GO" id="GO:0008270">
    <property type="term" value="F:zinc ion binding"/>
    <property type="evidence" value="ECO:0007669"/>
    <property type="project" value="TreeGrafter"/>
</dbReference>
<gene>
    <name evidence="14" type="ORF">UR08_03995</name>
</gene>
<feature type="binding site" evidence="13">
    <location>
        <position position="126"/>
    </location>
    <ligand>
        <name>Fe cation</name>
        <dbReference type="ChEBI" id="CHEBI:24875"/>
    </ligand>
</feature>
<dbReference type="InterPro" id="IPR002481">
    <property type="entry name" value="FUR"/>
</dbReference>
<feature type="binding site" evidence="12">
    <location>
        <position position="100"/>
    </location>
    <ligand>
        <name>Zn(2+)</name>
        <dbReference type="ChEBI" id="CHEBI:29105"/>
    </ligand>
</feature>
<keyword evidence="7" id="KW-0238">DNA-binding</keyword>
<dbReference type="AlphaFoldDB" id="A0A3D8TV59"/>
<keyword evidence="3" id="KW-0963">Cytoplasm</keyword>
<accession>A0A3D8TV59</accession>
<dbReference type="Gene3D" id="1.10.10.10">
    <property type="entry name" value="Winged helix-like DNA-binding domain superfamily/Winged helix DNA-binding domain"/>
    <property type="match status" value="1"/>
</dbReference>
<comment type="similarity">
    <text evidence="2">Belongs to the Fur family.</text>
</comment>
<dbReference type="InterPro" id="IPR043135">
    <property type="entry name" value="Fur_C"/>
</dbReference>
<sequence length="144" mass="16720">MALSVNEALDKMKTSGYKHTDKREFLIELFVRKNRYLTAKEVQENMKDDFPGISFDTIYRNLALFVELGIFEETELSGERNFRLACSHEHHHHHFICLSCGKTREILLCPMDFLTDALPGYEIDGHKFEIYGKCPECLAKEKTA</sequence>
<dbReference type="GO" id="GO:0005737">
    <property type="term" value="C:cytoplasm"/>
    <property type="evidence" value="ECO:0007669"/>
    <property type="project" value="UniProtKB-SubCell"/>
</dbReference>
<dbReference type="Proteomes" id="UP000257055">
    <property type="component" value="Unassembled WGS sequence"/>
</dbReference>
<evidence type="ECO:0000256" key="2">
    <source>
        <dbReference type="ARBA" id="ARBA00007957"/>
    </source>
</evidence>
<protein>
    <recommendedName>
        <fullName evidence="10">Transcriptional regulator ZurR</fullName>
    </recommendedName>
    <alternativeName>
        <fullName evidence="11">Zinc uptake regulator</fullName>
    </alternativeName>
</protein>
<comment type="caution">
    <text evidence="14">The sequence shown here is derived from an EMBL/GenBank/DDBJ whole genome shotgun (WGS) entry which is preliminary data.</text>
</comment>
<feature type="binding site" evidence="12">
    <location>
        <position position="137"/>
    </location>
    <ligand>
        <name>Zn(2+)</name>
        <dbReference type="ChEBI" id="CHEBI:29105"/>
    </ligand>
</feature>
<dbReference type="InterPro" id="IPR036388">
    <property type="entry name" value="WH-like_DNA-bd_sf"/>
</dbReference>
<keyword evidence="15" id="KW-1185">Reference proteome</keyword>
<comment type="cofactor">
    <cofactor evidence="12">
        <name>Zn(2+)</name>
        <dbReference type="ChEBI" id="CHEBI:29105"/>
    </cofactor>
    <text evidence="12">Binds 1 zinc ion per subunit.</text>
</comment>
<dbReference type="Gene3D" id="3.30.1490.190">
    <property type="match status" value="1"/>
</dbReference>
<keyword evidence="5 12" id="KW-0862">Zinc</keyword>
<dbReference type="InterPro" id="IPR036390">
    <property type="entry name" value="WH_DNA-bd_sf"/>
</dbReference>
<dbReference type="EMBL" id="LARY01000001">
    <property type="protein sequence ID" value="RDX02679.1"/>
    <property type="molecule type" value="Genomic_DNA"/>
</dbReference>
<feature type="binding site" evidence="12">
    <location>
        <position position="134"/>
    </location>
    <ligand>
        <name>Zn(2+)</name>
        <dbReference type="ChEBI" id="CHEBI:29105"/>
    </ligand>
</feature>
<evidence type="ECO:0000256" key="8">
    <source>
        <dbReference type="ARBA" id="ARBA00023163"/>
    </source>
</evidence>
<evidence type="ECO:0000256" key="1">
    <source>
        <dbReference type="ARBA" id="ARBA00004496"/>
    </source>
</evidence>
<keyword evidence="8" id="KW-0804">Transcription</keyword>
<keyword evidence="4" id="KW-0678">Repressor</keyword>
<reference evidence="15" key="1">
    <citation type="submission" date="2015-04" db="EMBL/GenBank/DDBJ databases">
        <authorList>
            <person name="Schardt J."/>
            <person name="Mueller-Herbst S."/>
            <person name="Scherer S."/>
            <person name="Huptas C."/>
        </authorList>
    </citation>
    <scope>NUCLEOTIDE SEQUENCE [LARGE SCALE GENOMIC DNA]</scope>
    <source>
        <strain evidence="15">Kiel-L1</strain>
    </source>
</reference>
<evidence type="ECO:0000256" key="6">
    <source>
        <dbReference type="ARBA" id="ARBA00023015"/>
    </source>
</evidence>
<evidence type="ECO:0000313" key="15">
    <source>
        <dbReference type="Proteomes" id="UP000257055"/>
    </source>
</evidence>
<keyword evidence="13" id="KW-0408">Iron</keyword>
<dbReference type="PANTHER" id="PTHR33202">
    <property type="entry name" value="ZINC UPTAKE REGULATION PROTEIN"/>
    <property type="match status" value="1"/>
</dbReference>
<keyword evidence="6" id="KW-0805">Transcription regulation</keyword>
<dbReference type="CDD" id="cd07153">
    <property type="entry name" value="Fur_like"/>
    <property type="match status" value="1"/>
</dbReference>
<dbReference type="GO" id="GO:1900376">
    <property type="term" value="P:regulation of secondary metabolite biosynthetic process"/>
    <property type="evidence" value="ECO:0007669"/>
    <property type="project" value="TreeGrafter"/>
</dbReference>
<comment type="subcellular location">
    <subcellularLocation>
        <location evidence="1">Cytoplasm</location>
    </subcellularLocation>
</comment>
<feature type="binding site" evidence="13">
    <location>
        <position position="91"/>
    </location>
    <ligand>
        <name>Fe cation</name>
        <dbReference type="ChEBI" id="CHEBI:24875"/>
    </ligand>
</feature>
<comment type="function">
    <text evidence="9">Probably required for the zinc-specific repression of the operon zuRMA implicated in zinc uptake.</text>
</comment>
<dbReference type="SUPFAM" id="SSF46785">
    <property type="entry name" value="Winged helix' DNA-binding domain"/>
    <property type="match status" value="1"/>
</dbReference>
<evidence type="ECO:0000256" key="5">
    <source>
        <dbReference type="ARBA" id="ARBA00022833"/>
    </source>
</evidence>
<evidence type="ECO:0000256" key="7">
    <source>
        <dbReference type="ARBA" id="ARBA00023125"/>
    </source>
</evidence>
<evidence type="ECO:0000256" key="3">
    <source>
        <dbReference type="ARBA" id="ARBA00022490"/>
    </source>
</evidence>
<name>A0A3D8TV59_9LIST</name>
<evidence type="ECO:0000256" key="10">
    <source>
        <dbReference type="ARBA" id="ARBA00074815"/>
    </source>
</evidence>
<feature type="binding site" evidence="12">
    <location>
        <position position="97"/>
    </location>
    <ligand>
        <name>Zn(2+)</name>
        <dbReference type="ChEBI" id="CHEBI:29105"/>
    </ligand>
</feature>
<evidence type="ECO:0000256" key="9">
    <source>
        <dbReference type="ARBA" id="ARBA00053207"/>
    </source>
</evidence>
<evidence type="ECO:0000256" key="11">
    <source>
        <dbReference type="ARBA" id="ARBA00083095"/>
    </source>
</evidence>
<dbReference type="FunFam" id="3.30.1490.190:FF:000005">
    <property type="entry name" value="Fur family transcriptional regulator"/>
    <property type="match status" value="1"/>
</dbReference>
<dbReference type="RefSeq" id="WP_115752367.1">
    <property type="nucleotide sequence ID" value="NZ_LARY01000001.1"/>
</dbReference>
<evidence type="ECO:0000256" key="12">
    <source>
        <dbReference type="PIRSR" id="PIRSR602481-1"/>
    </source>
</evidence>